<sequence>MSRDEETLRVYDARAAEYARVTATTAPGDLLSAFIAALPAGARVLDLGCGPGTDAGHMAAAGLVVEAVDASEPMVSLARAQDGVAARQADFDMFAAEGHTGIYHGIWANFSLLHAPRAALPGYLAAIHAALQPDGLFHIAVKTGTGEARDRLGRVYSYYMPDELSALLDQAGLAPQSMAQGRDQGLDGTLADWVAIRAKRA</sequence>
<organism evidence="1 2">
    <name type="scientific">Lutimaribacter saemankumensis</name>
    <dbReference type="NCBI Taxonomy" id="490829"/>
    <lineage>
        <taxon>Bacteria</taxon>
        <taxon>Pseudomonadati</taxon>
        <taxon>Pseudomonadota</taxon>
        <taxon>Alphaproteobacteria</taxon>
        <taxon>Rhodobacterales</taxon>
        <taxon>Roseobacteraceae</taxon>
        <taxon>Lutimaribacter</taxon>
    </lineage>
</organism>
<dbReference type="PANTHER" id="PTHR43861:SF1">
    <property type="entry name" value="TRANS-ACONITATE 2-METHYLTRANSFERASE"/>
    <property type="match status" value="1"/>
</dbReference>
<dbReference type="Gene3D" id="3.40.50.150">
    <property type="entry name" value="Vaccinia Virus protein VP39"/>
    <property type="match status" value="1"/>
</dbReference>
<dbReference type="CDD" id="cd02440">
    <property type="entry name" value="AdoMet_MTases"/>
    <property type="match status" value="1"/>
</dbReference>
<dbReference type="PANTHER" id="PTHR43861">
    <property type="entry name" value="TRANS-ACONITATE 2-METHYLTRANSFERASE-RELATED"/>
    <property type="match status" value="1"/>
</dbReference>
<reference evidence="1 2" key="1">
    <citation type="submission" date="2016-10" db="EMBL/GenBank/DDBJ databases">
        <authorList>
            <person name="de Groot N.N."/>
        </authorList>
    </citation>
    <scope>NUCLEOTIDE SEQUENCE [LARGE SCALE GENOMIC DNA]</scope>
    <source>
        <strain evidence="1 2">DSM 28010</strain>
    </source>
</reference>
<dbReference type="SUPFAM" id="SSF53335">
    <property type="entry name" value="S-adenosyl-L-methionine-dependent methyltransferases"/>
    <property type="match status" value="1"/>
</dbReference>
<keyword evidence="2" id="KW-1185">Reference proteome</keyword>
<dbReference type="EMBL" id="FNEB01000006">
    <property type="protein sequence ID" value="SDI89871.1"/>
    <property type="molecule type" value="Genomic_DNA"/>
</dbReference>
<keyword evidence="1" id="KW-0489">Methyltransferase</keyword>
<evidence type="ECO:0000313" key="2">
    <source>
        <dbReference type="Proteomes" id="UP000199340"/>
    </source>
</evidence>
<dbReference type="Proteomes" id="UP000199340">
    <property type="component" value="Unassembled WGS sequence"/>
</dbReference>
<dbReference type="GO" id="GO:0008168">
    <property type="term" value="F:methyltransferase activity"/>
    <property type="evidence" value="ECO:0007669"/>
    <property type="project" value="UniProtKB-KW"/>
</dbReference>
<dbReference type="OrthoDB" id="9804312at2"/>
<dbReference type="AlphaFoldDB" id="A0A1G8PBD6"/>
<dbReference type="Pfam" id="PF13489">
    <property type="entry name" value="Methyltransf_23"/>
    <property type="match status" value="1"/>
</dbReference>
<dbReference type="InterPro" id="IPR029063">
    <property type="entry name" value="SAM-dependent_MTases_sf"/>
</dbReference>
<dbReference type="STRING" id="490829.SAMN05421850_106162"/>
<protein>
    <submittedName>
        <fullName evidence="1">Methyltransferase domain-containing protein</fullName>
    </submittedName>
</protein>
<proteinExistence type="predicted"/>
<evidence type="ECO:0000313" key="1">
    <source>
        <dbReference type="EMBL" id="SDI89871.1"/>
    </source>
</evidence>
<dbReference type="RefSeq" id="WP_090029044.1">
    <property type="nucleotide sequence ID" value="NZ_FNEB01000006.1"/>
</dbReference>
<gene>
    <name evidence="1" type="ORF">SAMN05421850_106162</name>
</gene>
<accession>A0A1G8PBD6</accession>
<name>A0A1G8PBD6_9RHOB</name>
<keyword evidence="1" id="KW-0808">Transferase</keyword>
<dbReference type="GO" id="GO:0032259">
    <property type="term" value="P:methylation"/>
    <property type="evidence" value="ECO:0007669"/>
    <property type="project" value="UniProtKB-KW"/>
</dbReference>